<comment type="caution">
    <text evidence="1">The sequence shown here is derived from an EMBL/GenBank/DDBJ whole genome shotgun (WGS) entry which is preliminary data.</text>
</comment>
<gene>
    <name evidence="1" type="ORF">EAH89_13160</name>
</gene>
<name>A0A502G2A5_9PROT</name>
<accession>A0A502G2A5</accession>
<dbReference type="Proteomes" id="UP000317078">
    <property type="component" value="Unassembled WGS sequence"/>
</dbReference>
<dbReference type="RefSeq" id="WP_140883774.1">
    <property type="nucleotide sequence ID" value="NZ_RCZP01000011.1"/>
</dbReference>
<reference evidence="1 2" key="1">
    <citation type="journal article" date="2019" name="Environ. Microbiol.">
        <title>Species interactions and distinct microbial communities in high Arctic permafrost affected cryosols are associated with the CH4 and CO2 gas fluxes.</title>
        <authorList>
            <person name="Altshuler I."/>
            <person name="Hamel J."/>
            <person name="Turney S."/>
            <person name="Magnuson E."/>
            <person name="Levesque R."/>
            <person name="Greer C."/>
            <person name="Whyte L.G."/>
        </authorList>
    </citation>
    <scope>NUCLEOTIDE SEQUENCE [LARGE SCALE GENOMIC DNA]</scope>
    <source>
        <strain evidence="1 2">S9.3B</strain>
    </source>
</reference>
<keyword evidence="2" id="KW-1185">Reference proteome</keyword>
<organism evidence="1 2">
    <name type="scientific">Muricoccus nepalensis</name>
    <dbReference type="NCBI Taxonomy" id="1854500"/>
    <lineage>
        <taxon>Bacteria</taxon>
        <taxon>Pseudomonadati</taxon>
        <taxon>Pseudomonadota</taxon>
        <taxon>Alphaproteobacteria</taxon>
        <taxon>Acetobacterales</taxon>
        <taxon>Roseomonadaceae</taxon>
        <taxon>Muricoccus</taxon>
    </lineage>
</organism>
<sequence length="127" mass="14061">MVRPLTDRTASMAKLDAPLPPGFMDAIQQLVDSRNRQGGPDHKRLYARDLHEEAIAELIQRVEAGEQILFLAPPSGRARKSLWLDEKLKAGVDHLANVHSVTRAAVVMTAFHSYLGRLGMLQRVLAA</sequence>
<evidence type="ECO:0000313" key="1">
    <source>
        <dbReference type="EMBL" id="TPG55884.1"/>
    </source>
</evidence>
<protein>
    <submittedName>
        <fullName evidence="1">Uncharacterized protein</fullName>
    </submittedName>
</protein>
<dbReference type="EMBL" id="RCZP01000011">
    <property type="protein sequence ID" value="TPG55884.1"/>
    <property type="molecule type" value="Genomic_DNA"/>
</dbReference>
<evidence type="ECO:0000313" key="2">
    <source>
        <dbReference type="Proteomes" id="UP000317078"/>
    </source>
</evidence>
<dbReference type="AlphaFoldDB" id="A0A502G2A5"/>
<dbReference type="OrthoDB" id="7595576at2"/>
<proteinExistence type="predicted"/>